<dbReference type="AlphaFoldDB" id="A0A0G4FHK2"/>
<name>A0A0G4FHK2_9ALVE</name>
<accession>A0A0G4FHK2</accession>
<organism evidence="1">
    <name type="scientific">Chromera velia CCMP2878</name>
    <dbReference type="NCBI Taxonomy" id="1169474"/>
    <lineage>
        <taxon>Eukaryota</taxon>
        <taxon>Sar</taxon>
        <taxon>Alveolata</taxon>
        <taxon>Colpodellida</taxon>
        <taxon>Chromeraceae</taxon>
        <taxon>Chromera</taxon>
    </lineage>
</organism>
<dbReference type="VEuPathDB" id="CryptoDB:Cvel_17065"/>
<proteinExistence type="predicted"/>
<evidence type="ECO:0000313" key="1">
    <source>
        <dbReference type="EMBL" id="CEM12996.1"/>
    </source>
</evidence>
<reference evidence="1" key="1">
    <citation type="submission" date="2014-11" db="EMBL/GenBank/DDBJ databases">
        <authorList>
            <person name="Otto D Thomas"/>
            <person name="Naeem Raeece"/>
        </authorList>
    </citation>
    <scope>NUCLEOTIDE SEQUENCE</scope>
</reference>
<sequence>MNVQIAYPTDPSKLVGHPMLVTENSGYKLILGMDFLRARALEIFYCSRNERIYVEGLPEFEVFYDDGLHLTAVSALKRTRVLRWHRALMRVSVDAPERAEVMVRKNFPRAAIRD</sequence>
<protein>
    <submittedName>
        <fullName evidence="1">Uncharacterized protein</fullName>
    </submittedName>
</protein>
<dbReference type="EMBL" id="CDMZ01000380">
    <property type="protein sequence ID" value="CEM12996.1"/>
    <property type="molecule type" value="Genomic_DNA"/>
</dbReference>
<dbReference type="PhylomeDB" id="A0A0G4FHK2"/>
<gene>
    <name evidence="1" type="ORF">Cvel_17065</name>
</gene>